<dbReference type="SMART" id="SM00086">
    <property type="entry name" value="PAC"/>
    <property type="match status" value="4"/>
</dbReference>
<dbReference type="SUPFAM" id="SSF47384">
    <property type="entry name" value="Homodimeric domain of signal transducing histidine kinase"/>
    <property type="match status" value="1"/>
</dbReference>
<dbReference type="RefSeq" id="WP_256306323.1">
    <property type="nucleotide sequence ID" value="NZ_JANHAW010000001.1"/>
</dbReference>
<dbReference type="Gene3D" id="3.30.450.20">
    <property type="entry name" value="PAS domain"/>
    <property type="match status" value="6"/>
</dbReference>
<dbReference type="PROSITE" id="PS50112">
    <property type="entry name" value="PAS"/>
    <property type="match status" value="6"/>
</dbReference>
<dbReference type="InterPro" id="IPR003661">
    <property type="entry name" value="HisK_dim/P_dom"/>
</dbReference>
<evidence type="ECO:0000256" key="3">
    <source>
        <dbReference type="ARBA" id="ARBA00022553"/>
    </source>
</evidence>
<dbReference type="CDD" id="cd00082">
    <property type="entry name" value="HisKA"/>
    <property type="match status" value="1"/>
</dbReference>
<evidence type="ECO:0000256" key="5">
    <source>
        <dbReference type="ARBA" id="ARBA00022777"/>
    </source>
</evidence>
<feature type="domain" description="PAC" evidence="9">
    <location>
        <begin position="711"/>
        <end position="761"/>
    </location>
</feature>
<dbReference type="InterPro" id="IPR035965">
    <property type="entry name" value="PAS-like_dom_sf"/>
</dbReference>
<dbReference type="InterPro" id="IPR000700">
    <property type="entry name" value="PAS-assoc_C"/>
</dbReference>
<feature type="domain" description="Histidine kinase" evidence="7">
    <location>
        <begin position="1142"/>
        <end position="1335"/>
    </location>
</feature>
<feature type="domain" description="PAS" evidence="8">
    <location>
        <begin position="399"/>
        <end position="453"/>
    </location>
</feature>
<evidence type="ECO:0000259" key="7">
    <source>
        <dbReference type="PROSITE" id="PS50109"/>
    </source>
</evidence>
<dbReference type="PRINTS" id="PR00344">
    <property type="entry name" value="BCTRLSENSOR"/>
</dbReference>
<keyword evidence="6" id="KW-0175">Coiled coil</keyword>
<dbReference type="PANTHER" id="PTHR43304:SF1">
    <property type="entry name" value="PAC DOMAIN-CONTAINING PROTEIN"/>
    <property type="match status" value="1"/>
</dbReference>
<dbReference type="Pfam" id="PF02518">
    <property type="entry name" value="HATPase_c"/>
    <property type="match status" value="2"/>
</dbReference>
<dbReference type="Pfam" id="PF01590">
    <property type="entry name" value="GAF"/>
    <property type="match status" value="1"/>
</dbReference>
<dbReference type="Pfam" id="PF08448">
    <property type="entry name" value="PAS_4"/>
    <property type="match status" value="3"/>
</dbReference>
<keyword evidence="5" id="KW-0418">Kinase</keyword>
<dbReference type="InterPro" id="IPR029016">
    <property type="entry name" value="GAF-like_dom_sf"/>
</dbReference>
<dbReference type="GO" id="GO:0004673">
    <property type="term" value="F:protein histidine kinase activity"/>
    <property type="evidence" value="ECO:0007669"/>
    <property type="project" value="UniProtKB-EC"/>
</dbReference>
<feature type="domain" description="PAS" evidence="8">
    <location>
        <begin position="888"/>
        <end position="930"/>
    </location>
</feature>
<evidence type="ECO:0000256" key="6">
    <source>
        <dbReference type="SAM" id="Coils"/>
    </source>
</evidence>
<dbReference type="CDD" id="cd00130">
    <property type="entry name" value="PAS"/>
    <property type="match status" value="6"/>
</dbReference>
<proteinExistence type="predicted"/>
<comment type="catalytic activity">
    <reaction evidence="1">
        <text>ATP + protein L-histidine = ADP + protein N-phospho-L-histidine.</text>
        <dbReference type="EC" id="2.7.13.3"/>
    </reaction>
</comment>
<feature type="domain" description="PAC" evidence="9">
    <location>
        <begin position="585"/>
        <end position="637"/>
    </location>
</feature>
<dbReference type="PANTHER" id="PTHR43304">
    <property type="entry name" value="PHYTOCHROME-LIKE PROTEIN CPH1"/>
    <property type="match status" value="1"/>
</dbReference>
<organism evidence="10 11">
    <name type="scientific">Halobellus litoreus</name>
    <dbReference type="NCBI Taxonomy" id="755310"/>
    <lineage>
        <taxon>Archaea</taxon>
        <taxon>Methanobacteriati</taxon>
        <taxon>Methanobacteriota</taxon>
        <taxon>Stenosarchaea group</taxon>
        <taxon>Halobacteria</taxon>
        <taxon>Halobacteriales</taxon>
        <taxon>Haloferacaceae</taxon>
        <taxon>Halobellus</taxon>
    </lineage>
</organism>
<dbReference type="SUPFAM" id="SSF55785">
    <property type="entry name" value="PYP-like sensor domain (PAS domain)"/>
    <property type="match status" value="6"/>
</dbReference>
<name>A0ABD6DWF7_9EURY</name>
<sequence length="1342" mass="151277">MDIQNHDTGTLGTILQQLMTADQPAEEKIERALDIGSAYLDVDTGLVVRTYEEGNTWEAIVSTDKDDGQFSEGTTLDLSNTYCRRVVKDGSSLMVHNATEQGLENDPAYQTLDITSYFGTPLYEGDEISGSVCFVGQDARESFDPEEAFFLELLARFIENEIVESKYEADLNESSEIVSVLTRVLRHNIRNKLSIVKGYLNAQPQQSSQGLSSDAAIDAVDEVLNLSEEARKLEQILQESSDRRTVELTREIRQIVADIADQVPAASITVDIPESIDYFARPTLPLAIREIIENAAEYAGETPDISVKVTGTDEVVTVSIQDDGPGIPEEEQAVIAEGTETPLVHSMGLGHWIARTIVTKHDGDIDTDVSAEGTTVTISLPRTTPDLTTPGSDDQFQTEYDKFRQVFDAAFEAIVVVDDDGRIIERNERAAEVAGIDPEELVGRYIQDFITTDTEQTDLLDELLQEQQEIIKLSDTEGDEYVMEYSASPDVVPGQHLLIGRDVTEERSRQRELQQTKERMEFALEATETIVWEWDVDADEATFYPTETELYGTSVQTSQDFLEVIHPEDRQQARESVRQALESGEDKHEELRIIVDDEVRWIEAPGKTVVGADGTTRMIGVVHDITDRKEREQELERMREFFREAEDLGSLGAWEFDADGAHVWTDGTRRIHEVNDGFTPTIEQAIEFYHPEDREAIEQAVETALENGESFDQELRLITAQDNQRWVRVRGKVLGNEEPRTVRGFIQDITDRKEREQELERTEELLEHTERIADVGGWEIDTGTMDVFWSENLFEILGVDTDEEPSLDEALAVYHEDDRQIVERAVEDALDSGEPFDVEVRIQRPGGEIRWLRVQGTPTVEGGEVATLRGAVQDITEYKENKKELQQERDLVEGIVETSPIGITVIDADGTLAFVNERAEAIYGRSSEEINDFTHDDSRWGLVDEDGEPLETGTTPFDRVISQEEPIYDQVVGLRQPSGDRVWASVNGALQWDDDGDIQQAIFAFEDITEQRELETRLSEILGRVTDAFYALDDDLRFSHVNDRAEELLQASEEELLGEKLWEQYPEAANLDKVRDAFHTAMETQVPQSYEVYYDPLDFRVEATIYPSTSGVSVYFRDVTDQRAYEREIERQNERLEEFARVVSHDLRNPLNIARGRLTLAHEEFESENLDVADSALDRMERIIEDMLWLLREGQVIGSTASVDLNEAVESAWTMIEDESTDAEFRIPKQTGLQTIEADYDRLCQLLENLFRNAIEHGGEDVTVRVGDLDNGFYIEDDGPGIPEDAREEVFEVGYSTSPDGTGFGLSIIKDVAEAHGWEITLTEGTAGGARFEITGVETGTE</sequence>
<dbReference type="Pfam" id="PF08447">
    <property type="entry name" value="PAS_3"/>
    <property type="match status" value="3"/>
</dbReference>
<dbReference type="InterPro" id="IPR013655">
    <property type="entry name" value="PAS_fold_3"/>
</dbReference>
<dbReference type="CDD" id="cd00075">
    <property type="entry name" value="HATPase"/>
    <property type="match status" value="2"/>
</dbReference>
<evidence type="ECO:0000313" key="11">
    <source>
        <dbReference type="Proteomes" id="UP001597092"/>
    </source>
</evidence>
<comment type="caution">
    <text evidence="10">The sequence shown here is derived from an EMBL/GenBank/DDBJ whole genome shotgun (WGS) entry which is preliminary data.</text>
</comment>
<dbReference type="InterPro" id="IPR003018">
    <property type="entry name" value="GAF"/>
</dbReference>
<feature type="domain" description="PAC" evidence="9">
    <location>
        <begin position="968"/>
        <end position="1020"/>
    </location>
</feature>
<dbReference type="SUPFAM" id="SSF55781">
    <property type="entry name" value="GAF domain-like"/>
    <property type="match status" value="1"/>
</dbReference>
<evidence type="ECO:0000256" key="2">
    <source>
        <dbReference type="ARBA" id="ARBA00012438"/>
    </source>
</evidence>
<dbReference type="InterPro" id="IPR052162">
    <property type="entry name" value="Sensor_kinase/Photoreceptor"/>
</dbReference>
<dbReference type="PROSITE" id="PS50113">
    <property type="entry name" value="PAC"/>
    <property type="match status" value="4"/>
</dbReference>
<feature type="coiled-coil region" evidence="6">
    <location>
        <begin position="868"/>
        <end position="895"/>
    </location>
</feature>
<dbReference type="InterPro" id="IPR000014">
    <property type="entry name" value="PAS"/>
</dbReference>
<dbReference type="SMART" id="SM00065">
    <property type="entry name" value="GAF"/>
    <property type="match status" value="1"/>
</dbReference>
<dbReference type="Gene3D" id="3.30.450.40">
    <property type="match status" value="1"/>
</dbReference>
<accession>A0ABD6DWF7</accession>
<dbReference type="NCBIfam" id="TIGR00229">
    <property type="entry name" value="sensory_box"/>
    <property type="match status" value="6"/>
</dbReference>
<feature type="domain" description="PAS" evidence="8">
    <location>
        <begin position="546"/>
        <end position="584"/>
    </location>
</feature>
<evidence type="ECO:0000256" key="1">
    <source>
        <dbReference type="ARBA" id="ARBA00000085"/>
    </source>
</evidence>
<keyword evidence="3" id="KW-0597">Phosphoprotein</keyword>
<dbReference type="Gene3D" id="1.10.287.130">
    <property type="match status" value="1"/>
</dbReference>
<keyword evidence="11" id="KW-1185">Reference proteome</keyword>
<dbReference type="SUPFAM" id="SSF55874">
    <property type="entry name" value="ATPase domain of HSP90 chaperone/DNA topoisomerase II/histidine kinase"/>
    <property type="match status" value="2"/>
</dbReference>
<dbReference type="SMART" id="SM00387">
    <property type="entry name" value="HATPase_c"/>
    <property type="match status" value="2"/>
</dbReference>
<dbReference type="InterPro" id="IPR003594">
    <property type="entry name" value="HATPase_dom"/>
</dbReference>
<dbReference type="Pfam" id="PF00512">
    <property type="entry name" value="HisKA"/>
    <property type="match status" value="1"/>
</dbReference>
<dbReference type="Proteomes" id="UP001597092">
    <property type="component" value="Unassembled WGS sequence"/>
</dbReference>
<dbReference type="InterPro" id="IPR036097">
    <property type="entry name" value="HisK_dim/P_sf"/>
</dbReference>
<feature type="domain" description="PAC" evidence="9">
    <location>
        <begin position="836"/>
        <end position="887"/>
    </location>
</feature>
<dbReference type="SMART" id="SM00091">
    <property type="entry name" value="PAS"/>
    <property type="match status" value="5"/>
</dbReference>
<evidence type="ECO:0000259" key="9">
    <source>
        <dbReference type="PROSITE" id="PS50113"/>
    </source>
</evidence>
<feature type="domain" description="Histidine kinase" evidence="7">
    <location>
        <begin position="184"/>
        <end position="384"/>
    </location>
</feature>
<dbReference type="Gene3D" id="3.30.565.10">
    <property type="entry name" value="Histidine kinase-like ATPase, C-terminal domain"/>
    <property type="match status" value="2"/>
</dbReference>
<dbReference type="InterPro" id="IPR001610">
    <property type="entry name" value="PAC"/>
</dbReference>
<dbReference type="EMBL" id="JBHUDP010000002">
    <property type="protein sequence ID" value="MFD1685629.1"/>
    <property type="molecule type" value="Genomic_DNA"/>
</dbReference>
<gene>
    <name evidence="10" type="ORF">ACFSAS_08400</name>
</gene>
<protein>
    <recommendedName>
        <fullName evidence="2">histidine kinase</fullName>
        <ecNumber evidence="2">2.7.13.3</ecNumber>
    </recommendedName>
</protein>
<dbReference type="PROSITE" id="PS50109">
    <property type="entry name" value="HIS_KIN"/>
    <property type="match status" value="2"/>
</dbReference>
<evidence type="ECO:0000259" key="8">
    <source>
        <dbReference type="PROSITE" id="PS50112"/>
    </source>
</evidence>
<dbReference type="InterPro" id="IPR036890">
    <property type="entry name" value="HATPase_C_sf"/>
</dbReference>
<dbReference type="InterPro" id="IPR004358">
    <property type="entry name" value="Sig_transdc_His_kin-like_C"/>
</dbReference>
<dbReference type="SMART" id="SM00388">
    <property type="entry name" value="HisKA"/>
    <property type="match status" value="2"/>
</dbReference>
<feature type="domain" description="PAS" evidence="8">
    <location>
        <begin position="687"/>
        <end position="708"/>
    </location>
</feature>
<dbReference type="Gene3D" id="2.10.70.100">
    <property type="match status" value="1"/>
</dbReference>
<dbReference type="InterPro" id="IPR005467">
    <property type="entry name" value="His_kinase_dom"/>
</dbReference>
<keyword evidence="4" id="KW-0808">Transferase</keyword>
<evidence type="ECO:0000313" key="10">
    <source>
        <dbReference type="EMBL" id="MFD1685629.1"/>
    </source>
</evidence>
<reference evidence="10 11" key="1">
    <citation type="journal article" date="2019" name="Int. J. Syst. Evol. Microbiol.">
        <title>The Global Catalogue of Microorganisms (GCM) 10K type strain sequencing project: providing services to taxonomists for standard genome sequencing and annotation.</title>
        <authorList>
            <consortium name="The Broad Institute Genomics Platform"/>
            <consortium name="The Broad Institute Genome Sequencing Center for Infectious Disease"/>
            <person name="Wu L."/>
            <person name="Ma J."/>
        </authorList>
    </citation>
    <scope>NUCLEOTIDE SEQUENCE [LARGE SCALE GENOMIC DNA]</scope>
    <source>
        <strain evidence="10 11">CGMCC 1.10387</strain>
    </source>
</reference>
<dbReference type="InterPro" id="IPR013656">
    <property type="entry name" value="PAS_4"/>
</dbReference>
<dbReference type="EC" id="2.7.13.3" evidence="2"/>
<evidence type="ECO:0000256" key="4">
    <source>
        <dbReference type="ARBA" id="ARBA00022679"/>
    </source>
</evidence>
<feature type="domain" description="PAS" evidence="8">
    <location>
        <begin position="1014"/>
        <end position="1085"/>
    </location>
</feature>
<feature type="domain" description="PAS" evidence="8">
    <location>
        <begin position="787"/>
        <end position="833"/>
    </location>
</feature>